<keyword evidence="1" id="KW-1133">Transmembrane helix</keyword>
<evidence type="ECO:0000313" key="2">
    <source>
        <dbReference type="EMBL" id="RXJ50717.1"/>
    </source>
</evidence>
<dbReference type="AlphaFoldDB" id="A0A4Q0XJT9"/>
<feature type="transmembrane region" description="Helical" evidence="1">
    <location>
        <begin position="29"/>
        <end position="48"/>
    </location>
</feature>
<sequence>MEVFKFKTNHVTLCSNCDLGIVPKNIKSWNFGFLVGFVSVVIPAFLILRYYNNFPVAMIVGAVAGSIGIFSMALYTYLTTEFEEPD</sequence>
<comment type="caution">
    <text evidence="2">The sequence shown here is derived from an EMBL/GenBank/DDBJ whole genome shotgun (WGS) entry which is preliminary data.</text>
</comment>
<proteinExistence type="predicted"/>
<gene>
    <name evidence="2" type="ORF">ESZ48_08165</name>
</gene>
<reference evidence="2 3" key="1">
    <citation type="submission" date="2019-01" db="EMBL/GenBank/DDBJ databases">
        <title>Genome sequence of the Antarctic species Gelidibacter gilvus ACAM 158(T).</title>
        <authorList>
            <person name="Bowman J.P."/>
        </authorList>
    </citation>
    <scope>NUCLEOTIDE SEQUENCE [LARGE SCALE GENOMIC DNA]</scope>
    <source>
        <strain evidence="2 3">IC158</strain>
    </source>
</reference>
<keyword evidence="1" id="KW-0472">Membrane</keyword>
<keyword evidence="3" id="KW-1185">Reference proteome</keyword>
<dbReference type="RefSeq" id="WP_129016834.1">
    <property type="nucleotide sequence ID" value="NZ_SDDZ01000003.1"/>
</dbReference>
<accession>A0A4Q0XJT9</accession>
<evidence type="ECO:0000313" key="3">
    <source>
        <dbReference type="Proteomes" id="UP000289792"/>
    </source>
</evidence>
<keyword evidence="1" id="KW-0812">Transmembrane</keyword>
<name>A0A4Q0XJT9_9FLAO</name>
<evidence type="ECO:0000256" key="1">
    <source>
        <dbReference type="SAM" id="Phobius"/>
    </source>
</evidence>
<dbReference type="EMBL" id="SDDZ01000003">
    <property type="protein sequence ID" value="RXJ50717.1"/>
    <property type="molecule type" value="Genomic_DNA"/>
</dbReference>
<protein>
    <submittedName>
        <fullName evidence="2">Uncharacterized protein</fullName>
    </submittedName>
</protein>
<dbReference type="Proteomes" id="UP000289792">
    <property type="component" value="Unassembled WGS sequence"/>
</dbReference>
<organism evidence="2 3">
    <name type="scientific">Gelidibacter gilvus</name>
    <dbReference type="NCBI Taxonomy" id="59602"/>
    <lineage>
        <taxon>Bacteria</taxon>
        <taxon>Pseudomonadati</taxon>
        <taxon>Bacteroidota</taxon>
        <taxon>Flavobacteriia</taxon>
        <taxon>Flavobacteriales</taxon>
        <taxon>Flavobacteriaceae</taxon>
        <taxon>Gelidibacter</taxon>
    </lineage>
</organism>
<feature type="transmembrane region" description="Helical" evidence="1">
    <location>
        <begin position="55"/>
        <end position="78"/>
    </location>
</feature>